<gene>
    <name evidence="1" type="ORF">M419DRAFT_119820</name>
</gene>
<dbReference type="KEGG" id="trr:M419DRAFT_119820"/>
<dbReference type="HOGENOM" id="CLU_3070369_0_0_1"/>
<reference evidence="2" key="1">
    <citation type="journal article" date="2013" name="Ind. Biotechnol.">
        <title>Comparative genomics analysis of Trichoderma reesei strains.</title>
        <authorList>
            <person name="Koike H."/>
            <person name="Aerts A."/>
            <person name="LaButti K."/>
            <person name="Grigoriev I.V."/>
            <person name="Baker S.E."/>
        </authorList>
    </citation>
    <scope>NUCLEOTIDE SEQUENCE [LARGE SCALE GENOMIC DNA]</scope>
    <source>
        <strain evidence="2">ATCC 56765 / BCRC 32924 / NRRL 11460 / Rut C-30</strain>
    </source>
</reference>
<evidence type="ECO:0000313" key="1">
    <source>
        <dbReference type="EMBL" id="ETS00152.1"/>
    </source>
</evidence>
<accession>A0A024S7G5</accession>
<name>A0A024S7G5_HYPJR</name>
<dbReference type="EMBL" id="KI911153">
    <property type="protein sequence ID" value="ETS00152.1"/>
    <property type="molecule type" value="Genomic_DNA"/>
</dbReference>
<dbReference type="AlphaFoldDB" id="A0A024S7G5"/>
<organism evidence="1 2">
    <name type="scientific">Hypocrea jecorina (strain ATCC 56765 / BCRC 32924 / NRRL 11460 / Rut C-30)</name>
    <name type="common">Trichoderma reesei</name>
    <dbReference type="NCBI Taxonomy" id="1344414"/>
    <lineage>
        <taxon>Eukaryota</taxon>
        <taxon>Fungi</taxon>
        <taxon>Dikarya</taxon>
        <taxon>Ascomycota</taxon>
        <taxon>Pezizomycotina</taxon>
        <taxon>Sordariomycetes</taxon>
        <taxon>Hypocreomycetidae</taxon>
        <taxon>Hypocreales</taxon>
        <taxon>Hypocreaceae</taxon>
        <taxon>Trichoderma</taxon>
    </lineage>
</organism>
<proteinExistence type="predicted"/>
<evidence type="ECO:0000313" key="2">
    <source>
        <dbReference type="Proteomes" id="UP000024376"/>
    </source>
</evidence>
<dbReference type="Proteomes" id="UP000024376">
    <property type="component" value="Unassembled WGS sequence"/>
</dbReference>
<protein>
    <submittedName>
        <fullName evidence="1">Uncharacterized protein</fullName>
    </submittedName>
</protein>
<sequence length="53" mass="6113">MFLIYSFGIATPARAPPHVINRKLLHHKTNGFWRKENCILTLELQGKITRIPA</sequence>